<feature type="compositionally biased region" description="Basic and acidic residues" evidence="1">
    <location>
        <begin position="1"/>
        <end position="20"/>
    </location>
</feature>
<evidence type="ECO:0000256" key="1">
    <source>
        <dbReference type="SAM" id="MobiDB-lite"/>
    </source>
</evidence>
<accession>A0A553GUS6</accession>
<comment type="caution">
    <text evidence="2">The sequence shown here is derived from an EMBL/GenBank/DDBJ whole genome shotgun (WGS) entry which is preliminary data.</text>
</comment>
<dbReference type="Proteomes" id="UP000315235">
    <property type="component" value="Unassembled WGS sequence"/>
</dbReference>
<gene>
    <name evidence="2" type="ORF">FM069_18950</name>
</gene>
<dbReference type="EMBL" id="VJOY01000018">
    <property type="protein sequence ID" value="TRX73253.1"/>
    <property type="molecule type" value="Genomic_DNA"/>
</dbReference>
<feature type="region of interest" description="Disordered" evidence="1">
    <location>
        <begin position="1"/>
        <end position="66"/>
    </location>
</feature>
<sequence length="66" mass="6975">MTPPNDRHGRFTEEPTREELAAGEPAAEEPDVTMVDAGEGGPGEDPDFDEAGEGVPDAPRDEENAP</sequence>
<organism evidence="2 3">
    <name type="scientific">Pseudomonas mangiferae</name>
    <dbReference type="NCBI Taxonomy" id="2593654"/>
    <lineage>
        <taxon>Bacteria</taxon>
        <taxon>Pseudomonadati</taxon>
        <taxon>Pseudomonadota</taxon>
        <taxon>Gammaproteobacteria</taxon>
        <taxon>Pseudomonadales</taxon>
        <taxon>Pseudomonadaceae</taxon>
        <taxon>Pseudomonas</taxon>
    </lineage>
</organism>
<evidence type="ECO:0000313" key="2">
    <source>
        <dbReference type="EMBL" id="TRX73253.1"/>
    </source>
</evidence>
<dbReference type="AlphaFoldDB" id="A0A553GUS6"/>
<name>A0A553GUS6_9PSED</name>
<keyword evidence="3" id="KW-1185">Reference proteome</keyword>
<proteinExistence type="predicted"/>
<protein>
    <submittedName>
        <fullName evidence="2">Uncharacterized protein</fullName>
    </submittedName>
</protein>
<dbReference type="RefSeq" id="WP_143489940.1">
    <property type="nucleotide sequence ID" value="NZ_VJOY01000018.1"/>
</dbReference>
<evidence type="ECO:0000313" key="3">
    <source>
        <dbReference type="Proteomes" id="UP000315235"/>
    </source>
</evidence>
<feature type="compositionally biased region" description="Acidic residues" evidence="1">
    <location>
        <begin position="42"/>
        <end position="52"/>
    </location>
</feature>
<reference evidence="2 3" key="1">
    <citation type="submission" date="2019-07" db="EMBL/GenBank/DDBJ databases">
        <title>Pseudomonas mangiferae sp. nov., isolated from bark of mango tree in Thailand.</title>
        <authorList>
            <person name="Srisuk N."/>
            <person name="Anurat P."/>
        </authorList>
    </citation>
    <scope>NUCLEOTIDE SEQUENCE [LARGE SCALE GENOMIC DNA]</scope>
    <source>
        <strain evidence="2 3">DMKU_BBB3-04</strain>
    </source>
</reference>